<evidence type="ECO:0000256" key="4">
    <source>
        <dbReference type="ARBA" id="ARBA00023002"/>
    </source>
</evidence>
<dbReference type="PANTHER" id="PTHR24305">
    <property type="entry name" value="CYTOCHROME P450"/>
    <property type="match status" value="1"/>
</dbReference>
<dbReference type="Gene3D" id="1.10.630.10">
    <property type="entry name" value="Cytochrome P450"/>
    <property type="match status" value="1"/>
</dbReference>
<dbReference type="InterPro" id="IPR036396">
    <property type="entry name" value="Cyt_P450_sf"/>
</dbReference>
<dbReference type="PRINTS" id="PR00463">
    <property type="entry name" value="EP450I"/>
</dbReference>
<dbReference type="PRINTS" id="PR00385">
    <property type="entry name" value="P450"/>
</dbReference>
<dbReference type="SUPFAM" id="SSF48264">
    <property type="entry name" value="Cytochrome P450"/>
    <property type="match status" value="1"/>
</dbReference>
<dbReference type="AlphaFoldDB" id="A0A6A5TAD3"/>
<evidence type="ECO:0000256" key="1">
    <source>
        <dbReference type="ARBA" id="ARBA00001971"/>
    </source>
</evidence>
<evidence type="ECO:0000256" key="5">
    <source>
        <dbReference type="ARBA" id="ARBA00023004"/>
    </source>
</evidence>
<protein>
    <submittedName>
        <fullName evidence="9">Putative cytochrome P450</fullName>
    </submittedName>
</protein>
<dbReference type="InterPro" id="IPR002401">
    <property type="entry name" value="Cyt_P450_E_grp-I"/>
</dbReference>
<accession>A0A6A5TAD3</accession>
<dbReference type="InterPro" id="IPR001128">
    <property type="entry name" value="Cyt_P450"/>
</dbReference>
<keyword evidence="7 8" id="KW-0349">Heme</keyword>
<evidence type="ECO:0000256" key="3">
    <source>
        <dbReference type="ARBA" id="ARBA00022723"/>
    </source>
</evidence>
<dbReference type="GO" id="GO:0020037">
    <property type="term" value="F:heme binding"/>
    <property type="evidence" value="ECO:0007669"/>
    <property type="project" value="InterPro"/>
</dbReference>
<dbReference type="PANTHER" id="PTHR24305:SF157">
    <property type="entry name" value="N-ACETYLTRYPTOPHAN 6-HYDROXYLASE IVOC-RELATED"/>
    <property type="match status" value="1"/>
</dbReference>
<dbReference type="GO" id="GO:0004497">
    <property type="term" value="F:monooxygenase activity"/>
    <property type="evidence" value="ECO:0007669"/>
    <property type="project" value="UniProtKB-KW"/>
</dbReference>
<keyword evidence="6 8" id="KW-0503">Monooxygenase</keyword>
<dbReference type="GO" id="GO:0016705">
    <property type="term" value="F:oxidoreductase activity, acting on paired donors, with incorporation or reduction of molecular oxygen"/>
    <property type="evidence" value="ECO:0007669"/>
    <property type="project" value="InterPro"/>
</dbReference>
<evidence type="ECO:0000313" key="9">
    <source>
        <dbReference type="EMBL" id="KAF1948662.1"/>
    </source>
</evidence>
<dbReference type="OrthoDB" id="3945418at2759"/>
<comment type="similarity">
    <text evidence="2 8">Belongs to the cytochrome P450 family.</text>
</comment>
<keyword evidence="5 7" id="KW-0408">Iron</keyword>
<gene>
    <name evidence="9" type="ORF">CC80DRAFT_485743</name>
</gene>
<dbReference type="InterPro" id="IPR050121">
    <property type="entry name" value="Cytochrome_P450_monoxygenase"/>
</dbReference>
<proteinExistence type="inferred from homology"/>
<organism evidence="9 10">
    <name type="scientific">Byssothecium circinans</name>
    <dbReference type="NCBI Taxonomy" id="147558"/>
    <lineage>
        <taxon>Eukaryota</taxon>
        <taxon>Fungi</taxon>
        <taxon>Dikarya</taxon>
        <taxon>Ascomycota</taxon>
        <taxon>Pezizomycotina</taxon>
        <taxon>Dothideomycetes</taxon>
        <taxon>Pleosporomycetidae</taxon>
        <taxon>Pleosporales</taxon>
        <taxon>Massarineae</taxon>
        <taxon>Massarinaceae</taxon>
        <taxon>Byssothecium</taxon>
    </lineage>
</organism>
<evidence type="ECO:0000256" key="8">
    <source>
        <dbReference type="RuleBase" id="RU000461"/>
    </source>
</evidence>
<keyword evidence="3 7" id="KW-0479">Metal-binding</keyword>
<feature type="binding site" description="axial binding residue" evidence="7">
    <location>
        <position position="443"/>
    </location>
    <ligand>
        <name>heme</name>
        <dbReference type="ChEBI" id="CHEBI:30413"/>
    </ligand>
    <ligandPart>
        <name>Fe</name>
        <dbReference type="ChEBI" id="CHEBI:18248"/>
    </ligandPart>
</feature>
<sequence>MLTLFSLFALSGVVTVVYGVCLVIWRIYLSPLSKFPGPKIAAATLWYEFYFDIVKEGKYIWEIEHMHKVYGPVVRISPFELHINDPDFYDEIYTSASRPRDKYEWQIKSGDSAQAMGFTVSHNLHRMRRTAVDHFFSTRSVAQLEHVVQERIQRLCERIEEFKNKQTPLNLTVAFLALTMDVIETYSFGVSSNLLDLPEFSPEWRDTITAVMSKTALMNHFGWIPKIVKMIPQSVLEKQEPAIAKMNGNLVQSTADLKEHELKSTKRYRTIFEEIRNDPDLPPQEKTTDRLTDEATILVIAASETPAKSLSLIIFHLLRNPEVLAKARQELSALSLPTDEMFSLPQLEPLPYLSAIIKEGLRLHGGIVARSQRVAKHETLHCAGFDIPPGTPLSTSSYCMHRNPAIFPKPSTFLPERWLAPEINGGRQLERYLVAWGKGTRSCVGKNLGQAELYITLAEVIRRFDFTLFETDEGDVEIGRDWYVMQPEKNSPGVRVTVN</sequence>
<evidence type="ECO:0000313" key="10">
    <source>
        <dbReference type="Proteomes" id="UP000800035"/>
    </source>
</evidence>
<keyword evidence="4 8" id="KW-0560">Oxidoreductase</keyword>
<evidence type="ECO:0000256" key="6">
    <source>
        <dbReference type="ARBA" id="ARBA00023033"/>
    </source>
</evidence>
<reference evidence="9" key="1">
    <citation type="journal article" date="2020" name="Stud. Mycol.">
        <title>101 Dothideomycetes genomes: a test case for predicting lifestyles and emergence of pathogens.</title>
        <authorList>
            <person name="Haridas S."/>
            <person name="Albert R."/>
            <person name="Binder M."/>
            <person name="Bloem J."/>
            <person name="Labutti K."/>
            <person name="Salamov A."/>
            <person name="Andreopoulos B."/>
            <person name="Baker S."/>
            <person name="Barry K."/>
            <person name="Bills G."/>
            <person name="Bluhm B."/>
            <person name="Cannon C."/>
            <person name="Castanera R."/>
            <person name="Culley D."/>
            <person name="Daum C."/>
            <person name="Ezra D."/>
            <person name="Gonzalez J."/>
            <person name="Henrissat B."/>
            <person name="Kuo A."/>
            <person name="Liang C."/>
            <person name="Lipzen A."/>
            <person name="Lutzoni F."/>
            <person name="Magnuson J."/>
            <person name="Mondo S."/>
            <person name="Nolan M."/>
            <person name="Ohm R."/>
            <person name="Pangilinan J."/>
            <person name="Park H.-J."/>
            <person name="Ramirez L."/>
            <person name="Alfaro M."/>
            <person name="Sun H."/>
            <person name="Tritt A."/>
            <person name="Yoshinaga Y."/>
            <person name="Zwiers L.-H."/>
            <person name="Turgeon B."/>
            <person name="Goodwin S."/>
            <person name="Spatafora J."/>
            <person name="Crous P."/>
            <person name="Grigoriev I."/>
        </authorList>
    </citation>
    <scope>NUCLEOTIDE SEQUENCE</scope>
    <source>
        <strain evidence="9">CBS 675.92</strain>
    </source>
</reference>
<name>A0A6A5TAD3_9PLEO</name>
<evidence type="ECO:0000256" key="7">
    <source>
        <dbReference type="PIRSR" id="PIRSR602401-1"/>
    </source>
</evidence>
<dbReference type="Pfam" id="PF00067">
    <property type="entry name" value="p450"/>
    <property type="match status" value="1"/>
</dbReference>
<comment type="cofactor">
    <cofactor evidence="1 7">
        <name>heme</name>
        <dbReference type="ChEBI" id="CHEBI:30413"/>
    </cofactor>
</comment>
<keyword evidence="10" id="KW-1185">Reference proteome</keyword>
<dbReference type="Proteomes" id="UP000800035">
    <property type="component" value="Unassembled WGS sequence"/>
</dbReference>
<dbReference type="GO" id="GO:0005506">
    <property type="term" value="F:iron ion binding"/>
    <property type="evidence" value="ECO:0007669"/>
    <property type="project" value="InterPro"/>
</dbReference>
<evidence type="ECO:0000256" key="2">
    <source>
        <dbReference type="ARBA" id="ARBA00010617"/>
    </source>
</evidence>
<dbReference type="PROSITE" id="PS00086">
    <property type="entry name" value="CYTOCHROME_P450"/>
    <property type="match status" value="1"/>
</dbReference>
<dbReference type="EMBL" id="ML977051">
    <property type="protein sequence ID" value="KAF1948662.1"/>
    <property type="molecule type" value="Genomic_DNA"/>
</dbReference>
<dbReference type="InterPro" id="IPR017972">
    <property type="entry name" value="Cyt_P450_CS"/>
</dbReference>
<dbReference type="CDD" id="cd11062">
    <property type="entry name" value="CYP58-like"/>
    <property type="match status" value="1"/>
</dbReference>